<proteinExistence type="predicted"/>
<dbReference type="AlphaFoldDB" id="A0A7X0ITM4"/>
<organism evidence="1 2">
    <name type="scientific">Rhizobium lusitanum</name>
    <dbReference type="NCBI Taxonomy" id="293958"/>
    <lineage>
        <taxon>Bacteria</taxon>
        <taxon>Pseudomonadati</taxon>
        <taxon>Pseudomonadota</taxon>
        <taxon>Alphaproteobacteria</taxon>
        <taxon>Hyphomicrobiales</taxon>
        <taxon>Rhizobiaceae</taxon>
        <taxon>Rhizobium/Agrobacterium group</taxon>
        <taxon>Rhizobium</taxon>
    </lineage>
</organism>
<sequence>MCGLLSHLIQLGGNVAQRQAGIGNGYRRYELHHLTCWGLAGYTQLRPAFRQPSDALFNTAFPPSSHGLGD</sequence>
<accession>A0A7X0ITM4</accession>
<dbReference type="EMBL" id="JACHBG010000010">
    <property type="protein sequence ID" value="MBB6486956.1"/>
    <property type="molecule type" value="Genomic_DNA"/>
</dbReference>
<evidence type="ECO:0000313" key="2">
    <source>
        <dbReference type="Proteomes" id="UP000565576"/>
    </source>
</evidence>
<reference evidence="1 2" key="1">
    <citation type="submission" date="2020-08" db="EMBL/GenBank/DDBJ databases">
        <title>Genomic Encyclopedia of Type Strains, Phase IV (KMG-V): Genome sequencing to study the core and pangenomes of soil and plant-associated prokaryotes.</title>
        <authorList>
            <person name="Whitman W."/>
        </authorList>
    </citation>
    <scope>NUCLEOTIDE SEQUENCE [LARGE SCALE GENOMIC DNA]</scope>
    <source>
        <strain evidence="1 2">SEMIA 4060</strain>
    </source>
</reference>
<comment type="caution">
    <text evidence="1">The sequence shown here is derived from an EMBL/GenBank/DDBJ whole genome shotgun (WGS) entry which is preliminary data.</text>
</comment>
<protein>
    <submittedName>
        <fullName evidence="1">Uncharacterized protein</fullName>
    </submittedName>
</protein>
<evidence type="ECO:0000313" key="1">
    <source>
        <dbReference type="EMBL" id="MBB6486956.1"/>
    </source>
</evidence>
<dbReference type="Proteomes" id="UP000565576">
    <property type="component" value="Unassembled WGS sequence"/>
</dbReference>
<gene>
    <name evidence="1" type="ORF">GGD46_004255</name>
</gene>
<name>A0A7X0ITM4_9HYPH</name>